<feature type="transmembrane region" description="Helical" evidence="6">
    <location>
        <begin position="334"/>
        <end position="351"/>
    </location>
</feature>
<keyword evidence="3 6" id="KW-0812">Transmembrane</keyword>
<organism evidence="7 8">
    <name type="scientific">Stentor coeruleus</name>
    <dbReference type="NCBI Taxonomy" id="5963"/>
    <lineage>
        <taxon>Eukaryota</taxon>
        <taxon>Sar</taxon>
        <taxon>Alveolata</taxon>
        <taxon>Ciliophora</taxon>
        <taxon>Postciliodesmatophora</taxon>
        <taxon>Heterotrichea</taxon>
        <taxon>Heterotrichida</taxon>
        <taxon>Stentoridae</taxon>
        <taxon>Stentor</taxon>
    </lineage>
</organism>
<dbReference type="GO" id="GO:0022857">
    <property type="term" value="F:transmembrane transporter activity"/>
    <property type="evidence" value="ECO:0007669"/>
    <property type="project" value="InterPro"/>
</dbReference>
<keyword evidence="5 6" id="KW-0472">Membrane</keyword>
<feature type="transmembrane region" description="Helical" evidence="6">
    <location>
        <begin position="245"/>
        <end position="265"/>
    </location>
</feature>
<feature type="transmembrane region" description="Helical" evidence="6">
    <location>
        <begin position="164"/>
        <end position="183"/>
    </location>
</feature>
<sequence>MNPYIASYYHHKDNSVENADFLIVVSIMDFADCIFSVLAGYLIRIFEPFWVASVGTFLSLIIVFCSSYIGNPILFCWVFGLSIGLLSANIFFPVIWIVWNQIPSNKATSNGLLLAGLNLGPAFFGIIFTMIVNPHNYEAKTIQSNGKEDQKIFDKDVSDRVPMTIRWIVVISFLCSFLGFALIKRKWKSENIEDDATKSTMTFKDMLKNWKAWNLFFILFFGLSSMTYIFNTYKIIGMNNINDDHFVSFIGSLASVLSCFGRIFFGYILNKYLWKRVMAISYILEAAFFITFGLMFDNELFYSLYVIIMFFLSMPCFNGIMIQTDKNFPRDKWILTYVSLSCIPAFALPYIFEKFLTPEIGYGWTLCVLGTFQLIAAFQTIFHDVEAMKVENEKLIEDSEEVLK</sequence>
<gene>
    <name evidence="7" type="ORF">SteCoe_28620</name>
</gene>
<evidence type="ECO:0000313" key="8">
    <source>
        <dbReference type="Proteomes" id="UP000187209"/>
    </source>
</evidence>
<dbReference type="Pfam" id="PF07690">
    <property type="entry name" value="MFS_1"/>
    <property type="match status" value="1"/>
</dbReference>
<dbReference type="EMBL" id="MPUH01000869">
    <property type="protein sequence ID" value="OMJ72851.1"/>
    <property type="molecule type" value="Genomic_DNA"/>
</dbReference>
<comment type="caution">
    <text evidence="7">The sequence shown here is derived from an EMBL/GenBank/DDBJ whole genome shotgun (WGS) entry which is preliminary data.</text>
</comment>
<feature type="transmembrane region" description="Helical" evidence="6">
    <location>
        <begin position="75"/>
        <end position="99"/>
    </location>
</feature>
<feature type="transmembrane region" description="Helical" evidence="6">
    <location>
        <begin position="49"/>
        <end position="69"/>
    </location>
</feature>
<evidence type="ECO:0000256" key="4">
    <source>
        <dbReference type="ARBA" id="ARBA00022989"/>
    </source>
</evidence>
<protein>
    <recommendedName>
        <fullName evidence="9">Major facilitator superfamily (MFS) profile domain-containing protein</fullName>
    </recommendedName>
</protein>
<evidence type="ECO:0008006" key="9">
    <source>
        <dbReference type="Google" id="ProtNLM"/>
    </source>
</evidence>
<dbReference type="InterPro" id="IPR011701">
    <property type="entry name" value="MFS"/>
</dbReference>
<feature type="transmembrane region" description="Helical" evidence="6">
    <location>
        <begin position="302"/>
        <end position="322"/>
    </location>
</feature>
<feature type="transmembrane region" description="Helical" evidence="6">
    <location>
        <begin position="363"/>
        <end position="382"/>
    </location>
</feature>
<evidence type="ECO:0000313" key="7">
    <source>
        <dbReference type="EMBL" id="OMJ72851.1"/>
    </source>
</evidence>
<keyword evidence="8" id="KW-1185">Reference proteome</keyword>
<reference evidence="7 8" key="1">
    <citation type="submission" date="2016-11" db="EMBL/GenBank/DDBJ databases">
        <title>The macronuclear genome of Stentor coeruleus: a giant cell with tiny introns.</title>
        <authorList>
            <person name="Slabodnick M."/>
            <person name="Ruby J.G."/>
            <person name="Reiff S.B."/>
            <person name="Swart E.C."/>
            <person name="Gosai S."/>
            <person name="Prabakaran S."/>
            <person name="Witkowska E."/>
            <person name="Larue G.E."/>
            <person name="Fisher S."/>
            <person name="Freeman R.M."/>
            <person name="Gunawardena J."/>
            <person name="Chu W."/>
            <person name="Stover N.A."/>
            <person name="Gregory B.D."/>
            <person name="Nowacki M."/>
            <person name="Derisi J."/>
            <person name="Roy S.W."/>
            <person name="Marshall W.F."/>
            <person name="Sood P."/>
        </authorList>
    </citation>
    <scope>NUCLEOTIDE SEQUENCE [LARGE SCALE GENOMIC DNA]</scope>
    <source>
        <strain evidence="7">WM001</strain>
    </source>
</reference>
<dbReference type="AlphaFoldDB" id="A0A1R2B7V5"/>
<evidence type="ECO:0000256" key="2">
    <source>
        <dbReference type="ARBA" id="ARBA00022448"/>
    </source>
</evidence>
<comment type="subcellular location">
    <subcellularLocation>
        <location evidence="1">Membrane</location>
        <topology evidence="1">Multi-pass membrane protein</topology>
    </subcellularLocation>
</comment>
<feature type="transmembrane region" description="Helical" evidence="6">
    <location>
        <begin position="111"/>
        <end position="132"/>
    </location>
</feature>
<feature type="transmembrane region" description="Helical" evidence="6">
    <location>
        <begin position="277"/>
        <end position="296"/>
    </location>
</feature>
<dbReference type="Gene3D" id="1.20.1250.20">
    <property type="entry name" value="MFS general substrate transporter like domains"/>
    <property type="match status" value="2"/>
</dbReference>
<dbReference type="InterPro" id="IPR036259">
    <property type="entry name" value="MFS_trans_sf"/>
</dbReference>
<dbReference type="OrthoDB" id="289951at2759"/>
<accession>A0A1R2B7V5</accession>
<dbReference type="PANTHER" id="PTHR43385:SF1">
    <property type="entry name" value="RIBOFLAVIN TRANSPORTER RIBJ"/>
    <property type="match status" value="1"/>
</dbReference>
<feature type="transmembrane region" description="Helical" evidence="6">
    <location>
        <begin position="212"/>
        <end position="233"/>
    </location>
</feature>
<keyword evidence="2" id="KW-0813">Transport</keyword>
<name>A0A1R2B7V5_9CILI</name>
<dbReference type="Proteomes" id="UP000187209">
    <property type="component" value="Unassembled WGS sequence"/>
</dbReference>
<feature type="transmembrane region" description="Helical" evidence="6">
    <location>
        <begin position="21"/>
        <end position="42"/>
    </location>
</feature>
<dbReference type="InterPro" id="IPR052983">
    <property type="entry name" value="MFS_Riboflavin_Transporter"/>
</dbReference>
<keyword evidence="4 6" id="KW-1133">Transmembrane helix</keyword>
<dbReference type="PANTHER" id="PTHR43385">
    <property type="entry name" value="RIBOFLAVIN TRANSPORTER RIBJ"/>
    <property type="match status" value="1"/>
</dbReference>
<evidence type="ECO:0000256" key="5">
    <source>
        <dbReference type="ARBA" id="ARBA00023136"/>
    </source>
</evidence>
<dbReference type="GO" id="GO:0016020">
    <property type="term" value="C:membrane"/>
    <property type="evidence" value="ECO:0007669"/>
    <property type="project" value="UniProtKB-SubCell"/>
</dbReference>
<dbReference type="SUPFAM" id="SSF103473">
    <property type="entry name" value="MFS general substrate transporter"/>
    <property type="match status" value="1"/>
</dbReference>
<evidence type="ECO:0000256" key="1">
    <source>
        <dbReference type="ARBA" id="ARBA00004141"/>
    </source>
</evidence>
<proteinExistence type="predicted"/>
<evidence type="ECO:0000256" key="6">
    <source>
        <dbReference type="SAM" id="Phobius"/>
    </source>
</evidence>
<evidence type="ECO:0000256" key="3">
    <source>
        <dbReference type="ARBA" id="ARBA00022692"/>
    </source>
</evidence>